<dbReference type="EMBL" id="BGZK01000416">
    <property type="protein sequence ID" value="GBP42363.1"/>
    <property type="molecule type" value="Genomic_DNA"/>
</dbReference>
<reference evidence="1 2" key="1">
    <citation type="journal article" date="2019" name="Commun. Biol.">
        <title>The bagworm genome reveals a unique fibroin gene that provides high tensile strength.</title>
        <authorList>
            <person name="Kono N."/>
            <person name="Nakamura H."/>
            <person name="Ohtoshi R."/>
            <person name="Tomita M."/>
            <person name="Numata K."/>
            <person name="Arakawa K."/>
        </authorList>
    </citation>
    <scope>NUCLEOTIDE SEQUENCE [LARGE SCALE GENOMIC DNA]</scope>
</reference>
<dbReference type="PANTHER" id="PTHR47027:SF30">
    <property type="entry name" value="THAP-TYPE DOMAIN-CONTAINING PROTEIN"/>
    <property type="match status" value="1"/>
</dbReference>
<evidence type="ECO:0000313" key="2">
    <source>
        <dbReference type="Proteomes" id="UP000299102"/>
    </source>
</evidence>
<proteinExistence type="predicted"/>
<dbReference type="Proteomes" id="UP000299102">
    <property type="component" value="Unassembled WGS sequence"/>
</dbReference>
<name>A0A4C1VUG7_EUMVA</name>
<dbReference type="OrthoDB" id="425681at2759"/>
<sequence>MKALKRLKIARAAEYDRISSEMLRVVEIYWRTCCTSCLINAGKAVGNLMTGAKPLLYPFTKEKARCRFAQITYSSSASLRNYMKIVIERVANETENKIWDVQAGFRKGMRCTDQDFFLRNITKKLCAKGLKVFCTFVDLEEAYDGAERNDLWNTLSVYGMTSGLIRAL</sequence>
<protein>
    <recommendedName>
        <fullName evidence="3">Reverse transcriptase domain-containing protein</fullName>
    </recommendedName>
</protein>
<evidence type="ECO:0000313" key="1">
    <source>
        <dbReference type="EMBL" id="GBP42363.1"/>
    </source>
</evidence>
<evidence type="ECO:0008006" key="3">
    <source>
        <dbReference type="Google" id="ProtNLM"/>
    </source>
</evidence>
<gene>
    <name evidence="1" type="ORF">EVAR_29622_1</name>
</gene>
<dbReference type="AlphaFoldDB" id="A0A4C1VUG7"/>
<dbReference type="STRING" id="151549.A0A4C1VUG7"/>
<dbReference type="PANTHER" id="PTHR47027">
    <property type="entry name" value="REVERSE TRANSCRIPTASE DOMAIN-CONTAINING PROTEIN"/>
    <property type="match status" value="1"/>
</dbReference>
<organism evidence="1 2">
    <name type="scientific">Eumeta variegata</name>
    <name type="common">Bagworm moth</name>
    <name type="synonym">Eumeta japonica</name>
    <dbReference type="NCBI Taxonomy" id="151549"/>
    <lineage>
        <taxon>Eukaryota</taxon>
        <taxon>Metazoa</taxon>
        <taxon>Ecdysozoa</taxon>
        <taxon>Arthropoda</taxon>
        <taxon>Hexapoda</taxon>
        <taxon>Insecta</taxon>
        <taxon>Pterygota</taxon>
        <taxon>Neoptera</taxon>
        <taxon>Endopterygota</taxon>
        <taxon>Lepidoptera</taxon>
        <taxon>Glossata</taxon>
        <taxon>Ditrysia</taxon>
        <taxon>Tineoidea</taxon>
        <taxon>Psychidae</taxon>
        <taxon>Oiketicinae</taxon>
        <taxon>Eumeta</taxon>
    </lineage>
</organism>
<comment type="caution">
    <text evidence="1">The sequence shown here is derived from an EMBL/GenBank/DDBJ whole genome shotgun (WGS) entry which is preliminary data.</text>
</comment>
<accession>A0A4C1VUG7</accession>
<keyword evidence="2" id="KW-1185">Reference proteome</keyword>